<feature type="domain" description="CTP synthase N-terminal" evidence="13">
    <location>
        <begin position="3"/>
        <end position="267"/>
    </location>
</feature>
<comment type="similarity">
    <text evidence="2 11">Belongs to the CTP synthase family.</text>
</comment>
<dbReference type="Gene3D" id="3.40.50.300">
    <property type="entry name" value="P-loop containing nucleotide triphosphate hydrolases"/>
    <property type="match status" value="1"/>
</dbReference>
<name>A0A518BCB4_9BACT</name>
<feature type="binding site" evidence="11">
    <location>
        <position position="71"/>
    </location>
    <ligand>
        <name>Mg(2+)</name>
        <dbReference type="ChEBI" id="CHEBI:18420"/>
    </ligand>
</feature>
<keyword evidence="5 11" id="KW-0547">Nucleotide-binding</keyword>
<dbReference type="GO" id="GO:0005829">
    <property type="term" value="C:cytosol"/>
    <property type="evidence" value="ECO:0007669"/>
    <property type="project" value="TreeGrafter"/>
</dbReference>
<evidence type="ECO:0000256" key="6">
    <source>
        <dbReference type="ARBA" id="ARBA00022840"/>
    </source>
</evidence>
<feature type="region of interest" description="Amidoligase domain" evidence="11">
    <location>
        <begin position="1"/>
        <end position="267"/>
    </location>
</feature>
<evidence type="ECO:0000256" key="2">
    <source>
        <dbReference type="ARBA" id="ARBA00007533"/>
    </source>
</evidence>
<sequence>MSKHIFVTGGVVSSLGKGLTSASVGMLLERCGLNVRLQKLDPYINVDPGTMSPYQHGEVYVLDDGSETDLDLGHYERFTNAPLTRHCNLTTGRVYRTVIEKERRGEFLGGTVQVIPHVTDEIKGAIRHLADDDVDVVITEIGGTVGDIESLPFLEAIRQFQLDIGRENCLYIHLTLLPYLKAAGELKTKPTQHSVAALRQLGIQPDILICRTERAVDAGDREKIALFCNVEKRAVIEERDKEFSIYEVPMSLLDNGLDQLIITKLGLRANTIDINDWRDILHAMKNPDCEVTIGVVGKYVRHKDAYKSVYEALDHAGIPEGTRIVVRRIESEEIEREGAERMLSGLDGILVPGGFGDRGIEGKVEAIRFARERKIPFLGLCLGMQCAVIEFARNVLGLENANSTEFDSQTEHPVICLMEEQKEIMNKGGTMRLGAYACKLQVGSRVHDAYGREFISERHRHRYEFNNKFRSQFIANGLNPVGTSLDDSLVEIVEVADHPWFAAVQFHPEFQSKLTAPHALFRGFVAASRRRRQSSTLENAEYGV</sequence>
<dbReference type="NCBIfam" id="NF003792">
    <property type="entry name" value="PRK05380.1"/>
    <property type="match status" value="1"/>
</dbReference>
<reference evidence="14 15" key="1">
    <citation type="submission" date="2019-02" db="EMBL/GenBank/DDBJ databases">
        <title>Deep-cultivation of Planctomycetes and their phenomic and genomic characterization uncovers novel biology.</title>
        <authorList>
            <person name="Wiegand S."/>
            <person name="Jogler M."/>
            <person name="Boedeker C."/>
            <person name="Pinto D."/>
            <person name="Vollmers J."/>
            <person name="Rivas-Marin E."/>
            <person name="Kohn T."/>
            <person name="Peeters S.H."/>
            <person name="Heuer A."/>
            <person name="Rast P."/>
            <person name="Oberbeckmann S."/>
            <person name="Bunk B."/>
            <person name="Jeske O."/>
            <person name="Meyerdierks A."/>
            <person name="Storesund J.E."/>
            <person name="Kallscheuer N."/>
            <person name="Luecker S."/>
            <person name="Lage O.M."/>
            <person name="Pohl T."/>
            <person name="Merkel B.J."/>
            <person name="Hornburger P."/>
            <person name="Mueller R.-W."/>
            <person name="Bruemmer F."/>
            <person name="Labrenz M."/>
            <person name="Spormann A.M."/>
            <person name="Op den Camp H."/>
            <person name="Overmann J."/>
            <person name="Amann R."/>
            <person name="Jetten M.S.M."/>
            <person name="Mascher T."/>
            <person name="Medema M.H."/>
            <person name="Devos D.P."/>
            <person name="Kaster A.-K."/>
            <person name="Ovreas L."/>
            <person name="Rohde M."/>
            <person name="Galperin M.Y."/>
            <person name="Jogler C."/>
        </authorList>
    </citation>
    <scope>NUCLEOTIDE SEQUENCE [LARGE SCALE GENOMIC DNA]</scope>
    <source>
        <strain evidence="14 15">Pan216</strain>
    </source>
</reference>
<dbReference type="FunFam" id="3.40.50.880:FF:000002">
    <property type="entry name" value="CTP synthase"/>
    <property type="match status" value="1"/>
</dbReference>
<comment type="subunit">
    <text evidence="11">Homotetramer.</text>
</comment>
<dbReference type="OrthoDB" id="9801107at2"/>
<gene>
    <name evidence="11 14" type="primary">pyrG</name>
    <name evidence="14" type="ORF">Pan216_55150</name>
</gene>
<comment type="activity regulation">
    <text evidence="11">Allosterically activated by GTP, when glutamine is the substrate; GTP has no effect on the reaction when ammonia is the substrate. The allosteric effector GTP functions by stabilizing the protein conformation that binds the tetrahedral intermediate(s) formed during glutamine hydrolysis. Inhibited by the product CTP, via allosteric rather than competitive inhibition.</text>
</comment>
<evidence type="ECO:0000256" key="3">
    <source>
        <dbReference type="ARBA" id="ARBA00022598"/>
    </source>
</evidence>
<evidence type="ECO:0000256" key="8">
    <source>
        <dbReference type="ARBA" id="ARBA00022962"/>
    </source>
</evidence>
<comment type="catalytic activity">
    <reaction evidence="10 11">
        <text>UTP + L-glutamine + ATP + H2O = CTP + L-glutamate + ADP + phosphate + 2 H(+)</text>
        <dbReference type="Rhea" id="RHEA:26426"/>
        <dbReference type="ChEBI" id="CHEBI:15377"/>
        <dbReference type="ChEBI" id="CHEBI:15378"/>
        <dbReference type="ChEBI" id="CHEBI:29985"/>
        <dbReference type="ChEBI" id="CHEBI:30616"/>
        <dbReference type="ChEBI" id="CHEBI:37563"/>
        <dbReference type="ChEBI" id="CHEBI:43474"/>
        <dbReference type="ChEBI" id="CHEBI:46398"/>
        <dbReference type="ChEBI" id="CHEBI:58359"/>
        <dbReference type="ChEBI" id="CHEBI:456216"/>
        <dbReference type="EC" id="6.3.4.2"/>
    </reaction>
</comment>
<dbReference type="PANTHER" id="PTHR11550:SF0">
    <property type="entry name" value="CTP SYNTHASE-RELATED"/>
    <property type="match status" value="1"/>
</dbReference>
<evidence type="ECO:0000256" key="4">
    <source>
        <dbReference type="ARBA" id="ARBA00022723"/>
    </source>
</evidence>
<feature type="binding site" evidence="11">
    <location>
        <position position="462"/>
    </location>
    <ligand>
        <name>L-glutamine</name>
        <dbReference type="ChEBI" id="CHEBI:58359"/>
    </ligand>
</feature>
<keyword evidence="4 11" id="KW-0479">Metal-binding</keyword>
<feature type="binding site" evidence="11">
    <location>
        <position position="71"/>
    </location>
    <ligand>
        <name>ATP</name>
        <dbReference type="ChEBI" id="CHEBI:30616"/>
    </ligand>
</feature>
<comment type="pathway">
    <text evidence="1 11">Pyrimidine metabolism; CTP biosynthesis via de novo pathway; CTP from UDP: step 2/2.</text>
</comment>
<dbReference type="GO" id="GO:0004359">
    <property type="term" value="F:glutaminase activity"/>
    <property type="evidence" value="ECO:0007669"/>
    <property type="project" value="RHEA"/>
</dbReference>
<dbReference type="EC" id="6.3.4.2" evidence="11"/>
<dbReference type="Pfam" id="PF00117">
    <property type="entry name" value="GATase"/>
    <property type="match status" value="1"/>
</dbReference>
<dbReference type="CDD" id="cd03113">
    <property type="entry name" value="CTPS_N"/>
    <property type="match status" value="1"/>
</dbReference>
<dbReference type="GO" id="GO:0097268">
    <property type="term" value="C:cytoophidium"/>
    <property type="evidence" value="ECO:0007669"/>
    <property type="project" value="UniProtKB-ARBA"/>
</dbReference>
<keyword evidence="8 11" id="KW-0315">Glutamine amidotransferase</keyword>
<dbReference type="GO" id="GO:0003883">
    <property type="term" value="F:CTP synthase activity"/>
    <property type="evidence" value="ECO:0007669"/>
    <property type="project" value="UniProtKB-UniRule"/>
</dbReference>
<evidence type="ECO:0000256" key="7">
    <source>
        <dbReference type="ARBA" id="ARBA00022842"/>
    </source>
</evidence>
<dbReference type="PROSITE" id="PS51273">
    <property type="entry name" value="GATASE_TYPE_1"/>
    <property type="match status" value="1"/>
</dbReference>
<feature type="binding site" evidence="11">
    <location>
        <begin position="14"/>
        <end position="19"/>
    </location>
    <ligand>
        <name>ATP</name>
        <dbReference type="ChEBI" id="CHEBI:30616"/>
    </ligand>
</feature>
<dbReference type="RefSeq" id="WP_145262956.1">
    <property type="nucleotide sequence ID" value="NZ_CP036279.1"/>
</dbReference>
<dbReference type="UniPathway" id="UPA00159">
    <property type="reaction ID" value="UER00277"/>
</dbReference>
<feature type="active site" evidence="11">
    <location>
        <position position="507"/>
    </location>
</feature>
<evidence type="ECO:0000256" key="5">
    <source>
        <dbReference type="ARBA" id="ARBA00022741"/>
    </source>
</evidence>
<organism evidence="14 15">
    <name type="scientific">Kolteria novifilia</name>
    <dbReference type="NCBI Taxonomy" id="2527975"/>
    <lineage>
        <taxon>Bacteria</taxon>
        <taxon>Pseudomonadati</taxon>
        <taxon>Planctomycetota</taxon>
        <taxon>Planctomycetia</taxon>
        <taxon>Kolteriales</taxon>
        <taxon>Kolteriaceae</taxon>
        <taxon>Kolteria</taxon>
    </lineage>
</organism>
<feature type="binding site" evidence="11">
    <location>
        <begin position="187"/>
        <end position="192"/>
    </location>
    <ligand>
        <name>UTP</name>
        <dbReference type="ChEBI" id="CHEBI:46398"/>
    </ligand>
</feature>
<dbReference type="InterPro" id="IPR027417">
    <property type="entry name" value="P-loop_NTPase"/>
</dbReference>
<feature type="active site" evidence="11">
    <location>
        <position position="509"/>
    </location>
</feature>
<dbReference type="InterPro" id="IPR004468">
    <property type="entry name" value="CTP_synthase"/>
</dbReference>
<dbReference type="NCBIfam" id="TIGR00337">
    <property type="entry name" value="PyrG"/>
    <property type="match status" value="1"/>
</dbReference>
<dbReference type="InterPro" id="IPR033828">
    <property type="entry name" value="GATase1_CTP_Synthase"/>
</dbReference>
<feature type="binding site" evidence="11">
    <location>
        <position position="223"/>
    </location>
    <ligand>
        <name>CTP</name>
        <dbReference type="ChEBI" id="CHEBI:37563"/>
        <note>allosteric inhibitor</note>
    </ligand>
</feature>
<dbReference type="GO" id="GO:0044210">
    <property type="term" value="P:'de novo' CTP biosynthetic process"/>
    <property type="evidence" value="ECO:0007669"/>
    <property type="project" value="UniProtKB-UniRule"/>
</dbReference>
<feature type="active site" description="Nucleophile; for glutamine hydrolysis" evidence="11">
    <location>
        <position position="381"/>
    </location>
</feature>
<evidence type="ECO:0000256" key="10">
    <source>
        <dbReference type="ARBA" id="ARBA00047781"/>
    </source>
</evidence>
<comment type="caution">
    <text evidence="11">Lacks conserved residue(s) required for the propagation of feature annotation.</text>
</comment>
<feature type="binding site" evidence="11">
    <location>
        <position position="54"/>
    </location>
    <ligand>
        <name>L-glutamine</name>
        <dbReference type="ChEBI" id="CHEBI:58359"/>
    </ligand>
</feature>
<dbReference type="Gene3D" id="3.40.50.880">
    <property type="match status" value="1"/>
</dbReference>
<dbReference type="SUPFAM" id="SSF52540">
    <property type="entry name" value="P-loop containing nucleoside triphosphate hydrolases"/>
    <property type="match status" value="1"/>
</dbReference>
<dbReference type="FunFam" id="3.40.50.300:FF:000009">
    <property type="entry name" value="CTP synthase"/>
    <property type="match status" value="1"/>
</dbReference>
<protein>
    <recommendedName>
        <fullName evidence="11">CTP synthase</fullName>
        <ecNumber evidence="11">6.3.4.2</ecNumber>
    </recommendedName>
    <alternativeName>
        <fullName evidence="11">Cytidine 5'-triphosphate synthase</fullName>
    </alternativeName>
    <alternativeName>
        <fullName evidence="11">Cytidine triphosphate synthetase</fullName>
        <shortName evidence="11">CTP synthetase</shortName>
        <shortName evidence="11">CTPS</shortName>
    </alternativeName>
    <alternativeName>
        <fullName evidence="11">UTP--ammonia ligase</fullName>
    </alternativeName>
</protein>
<comment type="function">
    <text evidence="11">Catalyzes the ATP-dependent amination of UTP to CTP with either L-glutamine or ammonia as the source of nitrogen. Regulates intracellular CTP levels through interactions with the four ribonucleotide triphosphates.</text>
</comment>
<keyword evidence="3 11" id="KW-0436">Ligase</keyword>
<feature type="binding site" evidence="11">
    <location>
        <position position="140"/>
    </location>
    <ligand>
        <name>Mg(2+)</name>
        <dbReference type="ChEBI" id="CHEBI:18420"/>
    </ligand>
</feature>
<keyword evidence="9 11" id="KW-0665">Pyrimidine biosynthesis</keyword>
<feature type="binding site" evidence="11">
    <location>
        <begin position="147"/>
        <end position="149"/>
    </location>
    <ligand>
        <name>CTP</name>
        <dbReference type="ChEBI" id="CHEBI:37563"/>
        <note>allosteric inhibitor</note>
    </ligand>
</feature>
<proteinExistence type="inferred from homology"/>
<dbReference type="HAMAP" id="MF_01227">
    <property type="entry name" value="PyrG"/>
    <property type="match status" value="1"/>
</dbReference>
<evidence type="ECO:0000256" key="1">
    <source>
        <dbReference type="ARBA" id="ARBA00005171"/>
    </source>
</evidence>
<comment type="miscellaneous">
    <text evidence="11">CTPSs have evolved a hybrid strategy for distinguishing between UTP and CTP. The overlapping regions of the product feedback inhibitory and substrate sites recognize a common feature in both compounds, the triphosphate moiety. To differentiate isosteric substrate and product pyrimidine rings, an additional pocket far from the expected kinase/ligase catalytic site, specifically recognizes the cytosine and ribose portions of the product inhibitor.</text>
</comment>
<evidence type="ECO:0000256" key="11">
    <source>
        <dbReference type="HAMAP-Rule" id="MF_01227"/>
    </source>
</evidence>
<dbReference type="GO" id="GO:0005524">
    <property type="term" value="F:ATP binding"/>
    <property type="evidence" value="ECO:0007669"/>
    <property type="project" value="UniProtKB-KW"/>
</dbReference>
<comment type="catalytic activity">
    <reaction evidence="11">
        <text>UTP + NH4(+) + ATP = CTP + ADP + phosphate + 2 H(+)</text>
        <dbReference type="Rhea" id="RHEA:16597"/>
        <dbReference type="ChEBI" id="CHEBI:15378"/>
        <dbReference type="ChEBI" id="CHEBI:28938"/>
        <dbReference type="ChEBI" id="CHEBI:30616"/>
        <dbReference type="ChEBI" id="CHEBI:37563"/>
        <dbReference type="ChEBI" id="CHEBI:43474"/>
        <dbReference type="ChEBI" id="CHEBI:46398"/>
        <dbReference type="ChEBI" id="CHEBI:456216"/>
    </reaction>
</comment>
<dbReference type="GO" id="GO:0019856">
    <property type="term" value="P:pyrimidine nucleobase biosynthetic process"/>
    <property type="evidence" value="ECO:0007669"/>
    <property type="project" value="TreeGrafter"/>
</dbReference>
<dbReference type="InterPro" id="IPR029062">
    <property type="entry name" value="Class_I_gatase-like"/>
</dbReference>
<dbReference type="GO" id="GO:0046872">
    <property type="term" value="F:metal ion binding"/>
    <property type="evidence" value="ECO:0007669"/>
    <property type="project" value="UniProtKB-KW"/>
</dbReference>
<feature type="binding site" evidence="11">
    <location>
        <position position="354"/>
    </location>
    <ligand>
        <name>L-glutamine</name>
        <dbReference type="ChEBI" id="CHEBI:58359"/>
    </ligand>
</feature>
<evidence type="ECO:0000256" key="9">
    <source>
        <dbReference type="ARBA" id="ARBA00022975"/>
    </source>
</evidence>
<evidence type="ECO:0000313" key="15">
    <source>
        <dbReference type="Proteomes" id="UP000317093"/>
    </source>
</evidence>
<dbReference type="EMBL" id="CP036279">
    <property type="protein sequence ID" value="QDU64624.1"/>
    <property type="molecule type" value="Genomic_DNA"/>
</dbReference>
<dbReference type="CDD" id="cd01746">
    <property type="entry name" value="GATase1_CTP_Synthase"/>
    <property type="match status" value="1"/>
</dbReference>
<keyword evidence="7 11" id="KW-0460">Magnesium</keyword>
<dbReference type="Proteomes" id="UP000317093">
    <property type="component" value="Chromosome"/>
</dbReference>
<feature type="binding site" evidence="11">
    <location>
        <position position="13"/>
    </location>
    <ligand>
        <name>UTP</name>
        <dbReference type="ChEBI" id="CHEBI:46398"/>
    </ligand>
</feature>
<dbReference type="AlphaFoldDB" id="A0A518BCB4"/>
<feature type="binding site" evidence="11">
    <location>
        <position position="223"/>
    </location>
    <ligand>
        <name>UTP</name>
        <dbReference type="ChEBI" id="CHEBI:46398"/>
    </ligand>
</feature>
<dbReference type="SUPFAM" id="SSF52317">
    <property type="entry name" value="Class I glutamine amidotransferase-like"/>
    <property type="match status" value="1"/>
</dbReference>
<comment type="catalytic activity">
    <reaction evidence="11">
        <text>L-glutamine + H2O = L-glutamate + NH4(+)</text>
        <dbReference type="Rhea" id="RHEA:15889"/>
        <dbReference type="ChEBI" id="CHEBI:15377"/>
        <dbReference type="ChEBI" id="CHEBI:28938"/>
        <dbReference type="ChEBI" id="CHEBI:29985"/>
        <dbReference type="ChEBI" id="CHEBI:58359"/>
    </reaction>
</comment>
<evidence type="ECO:0000259" key="13">
    <source>
        <dbReference type="Pfam" id="PF06418"/>
    </source>
</evidence>
<keyword evidence="15" id="KW-1185">Reference proteome</keyword>
<keyword evidence="6 11" id="KW-0067">ATP-binding</keyword>
<feature type="binding site" evidence="11">
    <location>
        <position position="405"/>
    </location>
    <ligand>
        <name>L-glutamine</name>
        <dbReference type="ChEBI" id="CHEBI:58359"/>
    </ligand>
</feature>
<feature type="binding site" evidence="11">
    <location>
        <position position="13"/>
    </location>
    <ligand>
        <name>CTP</name>
        <dbReference type="ChEBI" id="CHEBI:37563"/>
        <note>allosteric inhibitor</note>
    </ligand>
</feature>
<accession>A0A518BCB4</accession>
<feature type="binding site" evidence="11">
    <location>
        <begin position="382"/>
        <end position="385"/>
    </location>
    <ligand>
        <name>L-glutamine</name>
        <dbReference type="ChEBI" id="CHEBI:58359"/>
    </ligand>
</feature>
<dbReference type="InterPro" id="IPR017926">
    <property type="entry name" value="GATASE"/>
</dbReference>
<feature type="binding site" evidence="11">
    <location>
        <begin position="187"/>
        <end position="192"/>
    </location>
    <ligand>
        <name>CTP</name>
        <dbReference type="ChEBI" id="CHEBI:37563"/>
        <note>allosteric inhibitor</note>
    </ligand>
</feature>
<dbReference type="PANTHER" id="PTHR11550">
    <property type="entry name" value="CTP SYNTHASE"/>
    <property type="match status" value="1"/>
</dbReference>
<feature type="domain" description="Glutamine amidotransferase" evidence="12">
    <location>
        <begin position="303"/>
        <end position="526"/>
    </location>
</feature>
<evidence type="ECO:0000313" key="14">
    <source>
        <dbReference type="EMBL" id="QDU64624.1"/>
    </source>
</evidence>
<dbReference type="GO" id="GO:0042802">
    <property type="term" value="F:identical protein binding"/>
    <property type="evidence" value="ECO:0007669"/>
    <property type="project" value="TreeGrafter"/>
</dbReference>
<evidence type="ECO:0000259" key="12">
    <source>
        <dbReference type="Pfam" id="PF00117"/>
    </source>
</evidence>
<dbReference type="InterPro" id="IPR017456">
    <property type="entry name" value="CTP_synthase_N"/>
</dbReference>
<dbReference type="KEGG" id="knv:Pan216_55150"/>
<dbReference type="Pfam" id="PF06418">
    <property type="entry name" value="CTP_synth_N"/>
    <property type="match status" value="1"/>
</dbReference>